<feature type="active site" description="Proton acceptor" evidence="7">
    <location>
        <position position="154"/>
    </location>
</feature>
<evidence type="ECO:0000256" key="9">
    <source>
        <dbReference type="RuleBase" id="RU000363"/>
    </source>
</evidence>
<dbReference type="InterPro" id="IPR036291">
    <property type="entry name" value="NAD(P)-bd_dom_sf"/>
</dbReference>
<dbReference type="FunFam" id="3.40.50.720:FF:000084">
    <property type="entry name" value="Short-chain dehydrogenase reductase"/>
    <property type="match status" value="1"/>
</dbReference>
<dbReference type="InterPro" id="IPR014007">
    <property type="entry name" value="23BDH"/>
</dbReference>
<keyword evidence="5 8" id="KW-0520">NAD</keyword>
<name>A0A2X4W9C9_LEDLE</name>
<dbReference type="RefSeq" id="WP_066136755.1">
    <property type="nucleotide sequence ID" value="NZ_CBCSGM010000001.1"/>
</dbReference>
<dbReference type="PANTHER" id="PTHR42760">
    <property type="entry name" value="SHORT-CHAIN DEHYDROGENASES/REDUCTASES FAMILY MEMBER"/>
    <property type="match status" value="1"/>
</dbReference>
<evidence type="ECO:0000256" key="7">
    <source>
        <dbReference type="PIRSR" id="PIRSR614007-1"/>
    </source>
</evidence>
<feature type="binding site" evidence="8">
    <location>
        <position position="154"/>
    </location>
    <ligand>
        <name>NAD(+)</name>
        <dbReference type="ChEBI" id="CHEBI:57540"/>
    </ligand>
</feature>
<protein>
    <recommendedName>
        <fullName evidence="3">diacetyl reductase [(S)-acetoin forming]</fullName>
        <ecNumber evidence="3">1.1.1.304</ecNumber>
    </recommendedName>
</protein>
<comment type="similarity">
    <text evidence="2 9">Belongs to the short-chain dehydrogenases/reductases (SDR) family.</text>
</comment>
<dbReference type="InterPro" id="IPR020904">
    <property type="entry name" value="Sc_DH/Rdtase_CS"/>
</dbReference>
<dbReference type="InterPro" id="IPR002347">
    <property type="entry name" value="SDR_fam"/>
</dbReference>
<dbReference type="EC" id="1.1.1.304" evidence="3"/>
<evidence type="ECO:0000313" key="10">
    <source>
        <dbReference type="EMBL" id="SQI54230.1"/>
    </source>
</evidence>
<dbReference type="NCBIfam" id="TIGR02415">
    <property type="entry name" value="23BDH"/>
    <property type="match status" value="1"/>
</dbReference>
<organism evidence="10 11">
    <name type="scientific">Lederbergia lenta</name>
    <name type="common">Bacillus lentus</name>
    <dbReference type="NCBI Taxonomy" id="1467"/>
    <lineage>
        <taxon>Bacteria</taxon>
        <taxon>Bacillati</taxon>
        <taxon>Bacillota</taxon>
        <taxon>Bacilli</taxon>
        <taxon>Bacillales</taxon>
        <taxon>Bacillaceae</taxon>
        <taxon>Lederbergia</taxon>
    </lineage>
</organism>
<accession>A0A2X4W9C9</accession>
<dbReference type="GO" id="GO:0045150">
    <property type="term" value="P:acetoin catabolic process"/>
    <property type="evidence" value="ECO:0007669"/>
    <property type="project" value="InterPro"/>
</dbReference>
<dbReference type="Pfam" id="PF00106">
    <property type="entry name" value="adh_short"/>
    <property type="match status" value="1"/>
</dbReference>
<dbReference type="PANTHER" id="PTHR42760:SF121">
    <property type="entry name" value="3-OXOACYL-(ACYL-CARRIER-PROTEIN) REDUCTASE"/>
    <property type="match status" value="1"/>
</dbReference>
<gene>
    <name evidence="10" type="primary">budC</name>
    <name evidence="10" type="ORF">NCTC4824_01308</name>
</gene>
<keyword evidence="4 10" id="KW-0560">Oxidoreductase</keyword>
<dbReference type="EMBL" id="LS483476">
    <property type="protein sequence ID" value="SQI54230.1"/>
    <property type="molecule type" value="Genomic_DNA"/>
</dbReference>
<feature type="binding site" evidence="8">
    <location>
        <begin position="184"/>
        <end position="189"/>
    </location>
    <ligand>
        <name>NAD(+)</name>
        <dbReference type="ChEBI" id="CHEBI:57540"/>
    </ligand>
</feature>
<dbReference type="NCBIfam" id="NF005559">
    <property type="entry name" value="PRK07231.1"/>
    <property type="match status" value="1"/>
</dbReference>
<feature type="binding site" evidence="8">
    <location>
        <position position="88"/>
    </location>
    <ligand>
        <name>NAD(+)</name>
        <dbReference type="ChEBI" id="CHEBI:57540"/>
    </ligand>
</feature>
<dbReference type="GO" id="GO:0006633">
    <property type="term" value="P:fatty acid biosynthetic process"/>
    <property type="evidence" value="ECO:0007669"/>
    <property type="project" value="TreeGrafter"/>
</dbReference>
<evidence type="ECO:0000256" key="5">
    <source>
        <dbReference type="ARBA" id="ARBA00023027"/>
    </source>
</evidence>
<dbReference type="Gene3D" id="3.40.50.720">
    <property type="entry name" value="NAD(P)-binding Rossmann-like Domain"/>
    <property type="match status" value="1"/>
</dbReference>
<evidence type="ECO:0000256" key="2">
    <source>
        <dbReference type="ARBA" id="ARBA00006484"/>
    </source>
</evidence>
<evidence type="ECO:0000256" key="1">
    <source>
        <dbReference type="ARBA" id="ARBA00003200"/>
    </source>
</evidence>
<dbReference type="GO" id="GO:0052588">
    <property type="term" value="F:diacetyl reductase ((S)-acetoin forming) (NAD+) activity"/>
    <property type="evidence" value="ECO:0007669"/>
    <property type="project" value="UniProtKB-EC"/>
</dbReference>
<dbReference type="PROSITE" id="PS00061">
    <property type="entry name" value="ADH_SHORT"/>
    <property type="match status" value="1"/>
</dbReference>
<evidence type="ECO:0000256" key="4">
    <source>
        <dbReference type="ARBA" id="ARBA00023002"/>
    </source>
</evidence>
<evidence type="ECO:0000256" key="3">
    <source>
        <dbReference type="ARBA" id="ARBA00012848"/>
    </source>
</evidence>
<dbReference type="KEGG" id="blen:NCTC4824_01308"/>
<evidence type="ECO:0000256" key="6">
    <source>
        <dbReference type="ARBA" id="ARBA00047315"/>
    </source>
</evidence>
<keyword evidence="11" id="KW-1185">Reference proteome</keyword>
<sequence length="258" mass="27754">MGNQKTAVITGSAQGIGKGIAKRLANDGFAIVLSDMNEEVLSATVKEFKEQNINVASFVGNVSIPEDQKELVQTAVKKFRSVDVFINNAGIEQVDPLVNVQPEELEKVFQVNVFGVLYGIQAAAEQMKKQEKGGKIINACSIAGHQAFSMLGTYSASKFAVRGFTQAAAQELAKDKITVNAYCPGIVGTGMWDRIDAGMVEYMGLKKGEAFKKFAEGIALGRTQEPEDVANFVSYLASPDSDYMTGQSIMIDGGIVYN</sequence>
<dbReference type="AlphaFoldDB" id="A0A2X4W9C9"/>
<evidence type="ECO:0000256" key="8">
    <source>
        <dbReference type="PIRSR" id="PIRSR614007-2"/>
    </source>
</evidence>
<reference evidence="10 11" key="1">
    <citation type="submission" date="2018-06" db="EMBL/GenBank/DDBJ databases">
        <authorList>
            <consortium name="Pathogen Informatics"/>
            <person name="Doyle S."/>
        </authorList>
    </citation>
    <scope>NUCLEOTIDE SEQUENCE [LARGE SCALE GENOMIC DNA]</scope>
    <source>
        <strain evidence="10 11">NCTC4824</strain>
    </source>
</reference>
<dbReference type="STRING" id="1348624.GCA_001591545_00401"/>
<feature type="binding site" evidence="8">
    <location>
        <position position="158"/>
    </location>
    <ligand>
        <name>NAD(+)</name>
        <dbReference type="ChEBI" id="CHEBI:57540"/>
    </ligand>
</feature>
<feature type="binding site" evidence="8">
    <location>
        <position position="35"/>
    </location>
    <ligand>
        <name>NAD(+)</name>
        <dbReference type="ChEBI" id="CHEBI:57540"/>
    </ligand>
</feature>
<dbReference type="GO" id="GO:0008206">
    <property type="term" value="P:bile acid metabolic process"/>
    <property type="evidence" value="ECO:0007669"/>
    <property type="project" value="UniProtKB-ARBA"/>
</dbReference>
<dbReference type="SUPFAM" id="SSF51735">
    <property type="entry name" value="NAD(P)-binding Rossmann-fold domains"/>
    <property type="match status" value="1"/>
</dbReference>
<feature type="binding site" evidence="8">
    <location>
        <begin position="14"/>
        <end position="16"/>
    </location>
    <ligand>
        <name>NAD(+)</name>
        <dbReference type="ChEBI" id="CHEBI:57540"/>
    </ligand>
</feature>
<proteinExistence type="inferred from homology"/>
<dbReference type="PRINTS" id="PR00080">
    <property type="entry name" value="SDRFAMILY"/>
</dbReference>
<dbReference type="Proteomes" id="UP000249134">
    <property type="component" value="Chromosome 1"/>
</dbReference>
<comment type="function">
    <text evidence="1">Catalyzes the irreversible reduction of 2,3-butanediol to (S)-acetoin in the presence of NADH.</text>
</comment>
<dbReference type="PRINTS" id="PR00081">
    <property type="entry name" value="GDHRDH"/>
</dbReference>
<evidence type="ECO:0000313" key="11">
    <source>
        <dbReference type="Proteomes" id="UP000249134"/>
    </source>
</evidence>
<dbReference type="GO" id="GO:0048038">
    <property type="term" value="F:quinone binding"/>
    <property type="evidence" value="ECO:0007669"/>
    <property type="project" value="TreeGrafter"/>
</dbReference>
<comment type="catalytic activity">
    <reaction evidence="6">
        <text>(S)-acetoin + NAD(+) = diacetyl + NADH + H(+)</text>
        <dbReference type="Rhea" id="RHEA:27286"/>
        <dbReference type="ChEBI" id="CHEBI:15378"/>
        <dbReference type="ChEBI" id="CHEBI:15687"/>
        <dbReference type="ChEBI" id="CHEBI:16583"/>
        <dbReference type="ChEBI" id="CHEBI:57540"/>
        <dbReference type="ChEBI" id="CHEBI:57945"/>
        <dbReference type="EC" id="1.1.1.304"/>
    </reaction>
</comment>